<dbReference type="RefSeq" id="WP_023050989.1">
    <property type="nucleotide sequence ID" value="NZ_CP173065.2"/>
</dbReference>
<dbReference type="AlphaFoldDB" id="U7VD11"/>
<dbReference type="InterPro" id="IPR025824">
    <property type="entry name" value="OB-fold_nuc-bd_dom"/>
</dbReference>
<evidence type="ECO:0000256" key="4">
    <source>
        <dbReference type="ARBA" id="ARBA00022839"/>
    </source>
</evidence>
<keyword evidence="11" id="KW-1185">Reference proteome</keyword>
<dbReference type="NCBIfam" id="TIGR00237">
    <property type="entry name" value="xseA"/>
    <property type="match status" value="1"/>
</dbReference>
<dbReference type="GO" id="GO:0009318">
    <property type="term" value="C:exodeoxyribonuclease VII complex"/>
    <property type="evidence" value="ECO:0007669"/>
    <property type="project" value="UniProtKB-UniRule"/>
</dbReference>
<proteinExistence type="inferred from homology"/>
<dbReference type="EC" id="3.1.11.6" evidence="5"/>
<keyword evidence="2 5" id="KW-0540">Nuclease</keyword>
<keyword evidence="4 5" id="KW-0269">Exonuclease</keyword>
<dbReference type="HAMAP" id="MF_00378">
    <property type="entry name" value="Exonuc_7_L"/>
    <property type="match status" value="1"/>
</dbReference>
<dbReference type="PATRIC" id="fig|1319815.3.peg.1397"/>
<organism evidence="10 11">
    <name type="scientific">Cetobacterium somerae ATCC BAA-474</name>
    <dbReference type="NCBI Taxonomy" id="1319815"/>
    <lineage>
        <taxon>Bacteria</taxon>
        <taxon>Fusobacteriati</taxon>
        <taxon>Fusobacteriota</taxon>
        <taxon>Fusobacteriia</taxon>
        <taxon>Fusobacteriales</taxon>
        <taxon>Fusobacteriaceae</taxon>
        <taxon>Cetobacterium</taxon>
    </lineage>
</organism>
<evidence type="ECO:0000313" key="11">
    <source>
        <dbReference type="Proteomes" id="UP000017081"/>
    </source>
</evidence>
<dbReference type="GO" id="GO:0006308">
    <property type="term" value="P:DNA catabolic process"/>
    <property type="evidence" value="ECO:0007669"/>
    <property type="project" value="UniProtKB-UniRule"/>
</dbReference>
<dbReference type="GO" id="GO:0005737">
    <property type="term" value="C:cytoplasm"/>
    <property type="evidence" value="ECO:0007669"/>
    <property type="project" value="UniProtKB-SubCell"/>
</dbReference>
<dbReference type="Pfam" id="PF13742">
    <property type="entry name" value="tRNA_anti_2"/>
    <property type="match status" value="1"/>
</dbReference>
<evidence type="ECO:0000256" key="5">
    <source>
        <dbReference type="HAMAP-Rule" id="MF_00378"/>
    </source>
</evidence>
<dbReference type="Pfam" id="PF02601">
    <property type="entry name" value="Exonuc_VII_L"/>
    <property type="match status" value="1"/>
</dbReference>
<keyword evidence="7" id="KW-0175">Coiled coil</keyword>
<dbReference type="GO" id="GO:0003676">
    <property type="term" value="F:nucleic acid binding"/>
    <property type="evidence" value="ECO:0007669"/>
    <property type="project" value="InterPro"/>
</dbReference>
<feature type="coiled-coil region" evidence="7">
    <location>
        <begin position="266"/>
        <end position="331"/>
    </location>
</feature>
<dbReference type="InterPro" id="IPR020579">
    <property type="entry name" value="Exonuc_VII_lsu_C"/>
</dbReference>
<dbReference type="InterPro" id="IPR003753">
    <property type="entry name" value="Exonuc_VII_L"/>
</dbReference>
<protein>
    <recommendedName>
        <fullName evidence="5">Exodeoxyribonuclease 7 large subunit</fullName>
        <ecNumber evidence="5">3.1.11.6</ecNumber>
    </recommendedName>
    <alternativeName>
        <fullName evidence="5">Exodeoxyribonuclease VII large subunit</fullName>
        <shortName evidence="5">Exonuclease VII large subunit</shortName>
    </alternativeName>
</protein>
<dbReference type="PANTHER" id="PTHR30008">
    <property type="entry name" value="EXODEOXYRIBONUCLEASE 7 LARGE SUBUNIT"/>
    <property type="match status" value="1"/>
</dbReference>
<comment type="caution">
    <text evidence="10">The sequence shown here is derived from an EMBL/GenBank/DDBJ whole genome shotgun (WGS) entry which is preliminary data.</text>
</comment>
<dbReference type="PANTHER" id="PTHR30008:SF0">
    <property type="entry name" value="EXODEOXYRIBONUCLEASE 7 LARGE SUBUNIT"/>
    <property type="match status" value="1"/>
</dbReference>
<keyword evidence="1 5" id="KW-0963">Cytoplasm</keyword>
<dbReference type="EMBL" id="AXZF01000054">
    <property type="protein sequence ID" value="ERT68643.1"/>
    <property type="molecule type" value="Genomic_DNA"/>
</dbReference>
<evidence type="ECO:0000256" key="2">
    <source>
        <dbReference type="ARBA" id="ARBA00022722"/>
    </source>
</evidence>
<evidence type="ECO:0000259" key="8">
    <source>
        <dbReference type="Pfam" id="PF02601"/>
    </source>
</evidence>
<evidence type="ECO:0000259" key="9">
    <source>
        <dbReference type="Pfam" id="PF13742"/>
    </source>
</evidence>
<comment type="function">
    <text evidence="5">Bidirectionally degrades single-stranded DNA into large acid-insoluble oligonucleotides, which are then degraded further into small acid-soluble oligonucleotides.</text>
</comment>
<evidence type="ECO:0000256" key="7">
    <source>
        <dbReference type="SAM" id="Coils"/>
    </source>
</evidence>
<name>U7VD11_9FUSO</name>
<comment type="subunit">
    <text evidence="5">Heterooligomer composed of large and small subunits.</text>
</comment>
<dbReference type="eggNOG" id="COG1570">
    <property type="taxonomic scope" value="Bacteria"/>
</dbReference>
<comment type="catalytic activity">
    <reaction evidence="5 6">
        <text>Exonucleolytic cleavage in either 5'- to 3'- or 3'- to 5'-direction to yield nucleoside 5'-phosphates.</text>
        <dbReference type="EC" id="3.1.11.6"/>
    </reaction>
</comment>
<dbReference type="Gene3D" id="2.40.50.1010">
    <property type="match status" value="1"/>
</dbReference>
<evidence type="ECO:0000313" key="10">
    <source>
        <dbReference type="EMBL" id="ERT68643.1"/>
    </source>
</evidence>
<evidence type="ECO:0000256" key="1">
    <source>
        <dbReference type="ARBA" id="ARBA00022490"/>
    </source>
</evidence>
<feature type="domain" description="OB-fold nucleic acid binding" evidence="9">
    <location>
        <begin position="6"/>
        <end position="100"/>
    </location>
</feature>
<dbReference type="HOGENOM" id="CLU_023625_2_0_0"/>
<dbReference type="STRING" id="1319815.HMPREF0202_01451"/>
<accession>U7VD11</accession>
<reference evidence="10 11" key="1">
    <citation type="submission" date="2013-08" db="EMBL/GenBank/DDBJ databases">
        <authorList>
            <person name="Weinstock G."/>
            <person name="Sodergren E."/>
            <person name="Wylie T."/>
            <person name="Fulton L."/>
            <person name="Fulton R."/>
            <person name="Fronick C."/>
            <person name="O'Laughlin M."/>
            <person name="Godfrey J."/>
            <person name="Miner T."/>
            <person name="Herter B."/>
            <person name="Appelbaum E."/>
            <person name="Cordes M."/>
            <person name="Lek S."/>
            <person name="Wollam A."/>
            <person name="Pepin K.H."/>
            <person name="Palsikar V.B."/>
            <person name="Mitreva M."/>
            <person name="Wilson R.K."/>
        </authorList>
    </citation>
    <scope>NUCLEOTIDE SEQUENCE [LARGE SCALE GENOMIC DNA]</scope>
    <source>
        <strain evidence="10 11">ATCC BAA-474</strain>
    </source>
</reference>
<gene>
    <name evidence="5" type="primary">xseA</name>
    <name evidence="10" type="ORF">HMPREF0202_01451</name>
</gene>
<sequence length="399" mass="45573">MEEKIYSVTEFNKMVKGYIDENPNFQEFFLKGELSGVTYYKSGHLYFTLKDKQSQIKCAAFNYKFKRIAEDLKEGDSVKIFGDVGFYEARGDFQVLVRHVQKEDKLGEMFAKLEKLKKDLEREGLFSPLFKKVLPKYPKAIGIVTAYTGAAFHDIVNTTRKRFENIDIYIYSAKVQGVGAKEEIVKGIETLNKIPEIDLIIAGRGGGSVEDLWAFNEEEVARAFFQSEKPIISAVGHEIDNLLSDLVADVRAATPTQAIEISIPVKKEIEKQLLEKEKRVKDSINRVIKKKKDEIKQLQSSYVLKNFIKAIEEKNQMLVSKEEKIEDIMKKIFRNKSHELEVCTEKIIALNPLNVLKRGYSITKIGDKVIKESSQVKLGDSIETTIKNGKIISRIEEII</sequence>
<dbReference type="GO" id="GO:0008855">
    <property type="term" value="F:exodeoxyribonuclease VII activity"/>
    <property type="evidence" value="ECO:0007669"/>
    <property type="project" value="UniProtKB-UniRule"/>
</dbReference>
<comment type="similarity">
    <text evidence="5 6">Belongs to the XseA family.</text>
</comment>
<dbReference type="CDD" id="cd04489">
    <property type="entry name" value="ExoVII_LU_OBF"/>
    <property type="match status" value="1"/>
</dbReference>
<keyword evidence="3 5" id="KW-0378">Hydrolase</keyword>
<comment type="subcellular location">
    <subcellularLocation>
        <location evidence="5 6">Cytoplasm</location>
    </subcellularLocation>
</comment>
<evidence type="ECO:0000256" key="3">
    <source>
        <dbReference type="ARBA" id="ARBA00022801"/>
    </source>
</evidence>
<dbReference type="Proteomes" id="UP000017081">
    <property type="component" value="Unassembled WGS sequence"/>
</dbReference>
<evidence type="ECO:0000256" key="6">
    <source>
        <dbReference type="RuleBase" id="RU004355"/>
    </source>
</evidence>
<feature type="domain" description="Exonuclease VII large subunit C-terminal" evidence="8">
    <location>
        <begin position="125"/>
        <end position="317"/>
    </location>
</feature>